<evidence type="ECO:0000256" key="10">
    <source>
        <dbReference type="PROSITE-ProRule" id="PRU01360"/>
    </source>
</evidence>
<dbReference type="InterPro" id="IPR036942">
    <property type="entry name" value="Beta-barrel_TonB_sf"/>
</dbReference>
<dbReference type="AlphaFoldDB" id="A0A5C8ZSN9"/>
<feature type="signal peptide" evidence="13">
    <location>
        <begin position="1"/>
        <end position="28"/>
    </location>
</feature>
<feature type="region of interest" description="Disordered" evidence="12">
    <location>
        <begin position="325"/>
        <end position="348"/>
    </location>
</feature>
<evidence type="ECO:0000256" key="4">
    <source>
        <dbReference type="ARBA" id="ARBA00022496"/>
    </source>
</evidence>
<dbReference type="Pfam" id="PF00593">
    <property type="entry name" value="TonB_dep_Rec_b-barrel"/>
    <property type="match status" value="1"/>
</dbReference>
<dbReference type="InterPro" id="IPR037066">
    <property type="entry name" value="Plug_dom_sf"/>
</dbReference>
<keyword evidence="4" id="KW-0406">Ion transport</keyword>
<dbReference type="Pfam" id="PF07660">
    <property type="entry name" value="STN"/>
    <property type="match status" value="1"/>
</dbReference>
<dbReference type="PANTHER" id="PTHR47234:SF2">
    <property type="entry name" value="TONB-DEPENDENT RECEPTOR"/>
    <property type="match status" value="1"/>
</dbReference>
<dbReference type="GO" id="GO:0009279">
    <property type="term" value="C:cell outer membrane"/>
    <property type="evidence" value="ECO:0007669"/>
    <property type="project" value="UniProtKB-SubCell"/>
</dbReference>
<keyword evidence="8 10" id="KW-0472">Membrane</keyword>
<dbReference type="Pfam" id="PF07715">
    <property type="entry name" value="Plug"/>
    <property type="match status" value="1"/>
</dbReference>
<keyword evidence="3 10" id="KW-1134">Transmembrane beta strand</keyword>
<gene>
    <name evidence="15" type="ORF">FV139_17060</name>
</gene>
<dbReference type="InterPro" id="IPR012910">
    <property type="entry name" value="Plug_dom"/>
</dbReference>
<evidence type="ECO:0000256" key="8">
    <source>
        <dbReference type="ARBA" id="ARBA00023136"/>
    </source>
</evidence>
<comment type="similarity">
    <text evidence="10 11">Belongs to the TonB-dependent receptor family.</text>
</comment>
<feature type="compositionally biased region" description="Polar residues" evidence="12">
    <location>
        <begin position="328"/>
        <end position="346"/>
    </location>
</feature>
<keyword evidence="16" id="KW-1185">Reference proteome</keyword>
<dbReference type="GO" id="GO:0006826">
    <property type="term" value="P:iron ion transport"/>
    <property type="evidence" value="ECO:0007669"/>
    <property type="project" value="UniProtKB-KW"/>
</dbReference>
<dbReference type="Gene3D" id="2.170.130.10">
    <property type="entry name" value="TonB-dependent receptor, plug domain"/>
    <property type="match status" value="1"/>
</dbReference>
<evidence type="ECO:0000256" key="11">
    <source>
        <dbReference type="RuleBase" id="RU003357"/>
    </source>
</evidence>
<evidence type="ECO:0000256" key="6">
    <source>
        <dbReference type="ARBA" id="ARBA00023004"/>
    </source>
</evidence>
<keyword evidence="4" id="KW-0410">Iron transport</keyword>
<dbReference type="CDD" id="cd01347">
    <property type="entry name" value="ligand_gated_channel"/>
    <property type="match status" value="1"/>
</dbReference>
<dbReference type="Gene3D" id="2.40.170.20">
    <property type="entry name" value="TonB-dependent receptor, beta-barrel domain"/>
    <property type="match status" value="1"/>
</dbReference>
<dbReference type="EMBL" id="VRZA01000007">
    <property type="protein sequence ID" value="TXS90690.1"/>
    <property type="molecule type" value="Genomic_DNA"/>
</dbReference>
<evidence type="ECO:0000256" key="1">
    <source>
        <dbReference type="ARBA" id="ARBA00004571"/>
    </source>
</evidence>
<dbReference type="SMART" id="SM00965">
    <property type="entry name" value="STN"/>
    <property type="match status" value="1"/>
</dbReference>
<keyword evidence="9 10" id="KW-0998">Cell outer membrane</keyword>
<dbReference type="Gene3D" id="3.55.50.30">
    <property type="match status" value="1"/>
</dbReference>
<dbReference type="InterPro" id="IPR039426">
    <property type="entry name" value="TonB-dep_rcpt-like"/>
</dbReference>
<keyword evidence="2 10" id="KW-0813">Transport</keyword>
<sequence>MLGNRGRWHTCTRSALLGLLACARLSFADDGSDSERFRIDAGSLADALIQYSQQSNRAIVFSDRLTRNMSATPLIGRYSQEQALDTLLEGSGLGWELVNDRIIAIYPLMCGGQDCDDAAETAANNPVFVPGIEETYVYGNRLTGSRIRRSNYSGAAPVDVFRAPEIELSGAQSLGELLKFVPAVVGNSTSTAIANGGDGTASVTLRGLPASNTLILINGRRVANDGLAGESVDLNSIPPAAVDRIEILKDSASAIYGSDAIAGVVNVIMKQDFRGFLAETFYGQTGRGDLQTRTNTLQYGSALPNGSLFLSASLYEQDPIYSRDRDVSSNADARNLGGSDQRSSATPDARIVLPDGSTVIADGGGYRPAGPEDLFNYQAFTTAVVPLERRSLYGNVSYDFTEQVTGLLEMTYLETEAAAALAPTPVFTAFEQTPIILSADNPFNDFGQDISDVRRRLVEFPLRQQHNDSEVMRFNAVMEGLYDNWNWDVGFNWSRSKASETTSNLVNADNLRRALGPAAGCQGMAVDGCVPVDLAGPVGSINDEQIDYLLANGTVSGYSKLSTISMNFSNALLRLPTGRGDLAFGVEYRQESTAKRPDALLANTGTIGATNFEATYGERQIAEVYAETALPLWTTDNGRRSLYLDGAIRYSDYSDFGDSTNPKLGLRLQLGPTLLLRTGYAMGFRAPSLNELYEGAAEEQAFIDDPCTQPANASRLPGCRGLQADPTRNQFLTVKGGNPELEPETSESYSAGAVWSPSLLDGLRLSVDLFQIEQEDVVASSAQFIVNQNARFGSFSGNVTRDAAGNLVLVTANNINVGRRRVRGADFGLTYHLPRQRWGQLSLTGSATYLHEYLARLDASAPELNLAGTFRDEASEGLGGIPDWKWQLGLRWDHKRWRASTDLHHVASMEELVPGSNRTRDIDAWSVLDLQLSYTFDLLAGLRWSLGVDNALDEDAPLAASAFNDNIDGRTHELKGRFWYTRLSQRF</sequence>
<keyword evidence="6" id="KW-0408">Iron</keyword>
<dbReference type="PROSITE" id="PS52016">
    <property type="entry name" value="TONB_DEPENDENT_REC_3"/>
    <property type="match status" value="1"/>
</dbReference>
<feature type="chain" id="PRO_5022939834" evidence="13">
    <location>
        <begin position="29"/>
        <end position="987"/>
    </location>
</feature>
<dbReference type="InterPro" id="IPR011662">
    <property type="entry name" value="Secretin/TonB_short_N"/>
</dbReference>
<dbReference type="InterPro" id="IPR000531">
    <property type="entry name" value="Beta-barrel_TonB"/>
</dbReference>
<evidence type="ECO:0000256" key="2">
    <source>
        <dbReference type="ARBA" id="ARBA00022448"/>
    </source>
</evidence>
<proteinExistence type="inferred from homology"/>
<comment type="caution">
    <text evidence="15">The sequence shown here is derived from an EMBL/GenBank/DDBJ whole genome shotgun (WGS) entry which is preliminary data.</text>
</comment>
<dbReference type="PANTHER" id="PTHR47234">
    <property type="match status" value="1"/>
</dbReference>
<accession>A0A5C8ZSN9</accession>
<reference evidence="15 16" key="1">
    <citation type="submission" date="2019-08" db="EMBL/GenBank/DDBJ databases">
        <title>Parahaliea maris sp. nov., isolated from the surface seawater.</title>
        <authorList>
            <person name="Liu Y."/>
        </authorList>
    </citation>
    <scope>NUCLEOTIDE SEQUENCE [LARGE SCALE GENOMIC DNA]</scope>
    <source>
        <strain evidence="15 16">HSLHS9</strain>
    </source>
</reference>
<evidence type="ECO:0000256" key="5">
    <source>
        <dbReference type="ARBA" id="ARBA00022692"/>
    </source>
</evidence>
<evidence type="ECO:0000256" key="3">
    <source>
        <dbReference type="ARBA" id="ARBA00022452"/>
    </source>
</evidence>
<keyword evidence="13" id="KW-0732">Signal</keyword>
<comment type="subcellular location">
    <subcellularLocation>
        <location evidence="1 10">Cell outer membrane</location>
        <topology evidence="1 10">Multi-pass membrane protein</topology>
    </subcellularLocation>
</comment>
<evidence type="ECO:0000256" key="12">
    <source>
        <dbReference type="SAM" id="MobiDB-lite"/>
    </source>
</evidence>
<keyword evidence="7 11" id="KW-0798">TonB box</keyword>
<keyword evidence="15" id="KW-0675">Receptor</keyword>
<feature type="domain" description="Secretin/TonB short N-terminal" evidence="14">
    <location>
        <begin position="57"/>
        <end position="108"/>
    </location>
</feature>
<keyword evidence="5 10" id="KW-0812">Transmembrane</keyword>
<evidence type="ECO:0000256" key="7">
    <source>
        <dbReference type="ARBA" id="ARBA00023077"/>
    </source>
</evidence>
<dbReference type="Proteomes" id="UP000321039">
    <property type="component" value="Unassembled WGS sequence"/>
</dbReference>
<organism evidence="15 16">
    <name type="scientific">Parahaliea maris</name>
    <dbReference type="NCBI Taxonomy" id="2716870"/>
    <lineage>
        <taxon>Bacteria</taxon>
        <taxon>Pseudomonadati</taxon>
        <taxon>Pseudomonadota</taxon>
        <taxon>Gammaproteobacteria</taxon>
        <taxon>Cellvibrionales</taxon>
        <taxon>Halieaceae</taxon>
        <taxon>Parahaliea</taxon>
    </lineage>
</organism>
<protein>
    <submittedName>
        <fullName evidence="15">TonB-dependent receptor</fullName>
    </submittedName>
</protein>
<evidence type="ECO:0000313" key="16">
    <source>
        <dbReference type="Proteomes" id="UP000321039"/>
    </source>
</evidence>
<dbReference type="SUPFAM" id="SSF56935">
    <property type="entry name" value="Porins"/>
    <property type="match status" value="1"/>
</dbReference>
<evidence type="ECO:0000259" key="14">
    <source>
        <dbReference type="SMART" id="SM00965"/>
    </source>
</evidence>
<evidence type="ECO:0000256" key="13">
    <source>
        <dbReference type="SAM" id="SignalP"/>
    </source>
</evidence>
<evidence type="ECO:0000256" key="9">
    <source>
        <dbReference type="ARBA" id="ARBA00023237"/>
    </source>
</evidence>
<name>A0A5C8ZSN9_9GAMM</name>
<evidence type="ECO:0000313" key="15">
    <source>
        <dbReference type="EMBL" id="TXS90690.1"/>
    </source>
</evidence>